<accession>A0A5N6L3B0</accession>
<dbReference type="AlphaFoldDB" id="A0A5N6L3B0"/>
<feature type="transmembrane region" description="Helical" evidence="2">
    <location>
        <begin position="312"/>
        <end position="332"/>
    </location>
</feature>
<reference evidence="3 4" key="1">
    <citation type="submission" date="2019-06" db="EMBL/GenBank/DDBJ databases">
        <title>A chromosomal-level reference genome of Carpinus fangiana (Coryloideae, Betulaceae).</title>
        <authorList>
            <person name="Yang X."/>
            <person name="Wang Z."/>
            <person name="Zhang L."/>
            <person name="Hao G."/>
            <person name="Liu J."/>
            <person name="Yang Y."/>
        </authorList>
    </citation>
    <scope>NUCLEOTIDE SEQUENCE [LARGE SCALE GENOMIC DNA]</scope>
    <source>
        <strain evidence="3">Cfa_2016G</strain>
        <tissue evidence="3">Leaf</tissue>
    </source>
</reference>
<sequence length="368" mass="39474">MPPRSRARAASNASATPATDSLRGKAAATTLAMASAPAVKPAASLSPLLTHTADKIPSALRFPILVLLSYAVGLIAHQLVALFAGSADLRAVSRHFEDPWLIAAALIWRIAELAVGWFTQLDARDALYLTLLTHLPQTYLLHTFYLVPISSTLTTLLISALSTYAPFRLFLTRPYSRPYAFTTAFLPLQVYVTLLASAVYALPLLLSLTTWLPTHLILHFDGLRTLDPAHDANLAILVSLMLPTGFLASRFLFDPLASPALAAAEQLVKQAGPDDGVETAGTSFDPVTATLVETLAWNLLWWRRYSPRGRELVRRMLLLVIGTGACAGMKAWAEVKGVDAQGAVGWAAVWIVGAGASGGVLGWVGDAW</sequence>
<keyword evidence="2" id="KW-0472">Membrane</keyword>
<feature type="transmembrane region" description="Helical" evidence="2">
    <location>
        <begin position="139"/>
        <end position="167"/>
    </location>
</feature>
<feature type="region of interest" description="Disordered" evidence="1">
    <location>
        <begin position="1"/>
        <end position="21"/>
    </location>
</feature>
<keyword evidence="2" id="KW-1133">Transmembrane helix</keyword>
<protein>
    <submittedName>
        <fullName evidence="3">Uncharacterized protein</fullName>
    </submittedName>
</protein>
<feature type="transmembrane region" description="Helical" evidence="2">
    <location>
        <begin position="344"/>
        <end position="364"/>
    </location>
</feature>
<feature type="transmembrane region" description="Helical" evidence="2">
    <location>
        <begin position="99"/>
        <end position="119"/>
    </location>
</feature>
<gene>
    <name evidence="3" type="ORF">FH972_026217</name>
</gene>
<keyword evidence="2" id="KW-0812">Transmembrane</keyword>
<keyword evidence="4" id="KW-1185">Reference proteome</keyword>
<proteinExistence type="predicted"/>
<feature type="compositionally biased region" description="Low complexity" evidence="1">
    <location>
        <begin position="8"/>
        <end position="19"/>
    </location>
</feature>
<dbReference type="Proteomes" id="UP000327013">
    <property type="component" value="Unassembled WGS sequence"/>
</dbReference>
<evidence type="ECO:0000256" key="1">
    <source>
        <dbReference type="SAM" id="MobiDB-lite"/>
    </source>
</evidence>
<dbReference type="OrthoDB" id="5394254at2759"/>
<comment type="caution">
    <text evidence="3">The sequence shown here is derived from an EMBL/GenBank/DDBJ whole genome shotgun (WGS) entry which is preliminary data.</text>
</comment>
<evidence type="ECO:0000256" key="2">
    <source>
        <dbReference type="SAM" id="Phobius"/>
    </source>
</evidence>
<name>A0A5N6L3B0_9ROSI</name>
<organism evidence="3 4">
    <name type="scientific">Carpinus fangiana</name>
    <dbReference type="NCBI Taxonomy" id="176857"/>
    <lineage>
        <taxon>Eukaryota</taxon>
        <taxon>Viridiplantae</taxon>
        <taxon>Streptophyta</taxon>
        <taxon>Embryophyta</taxon>
        <taxon>Tracheophyta</taxon>
        <taxon>Spermatophyta</taxon>
        <taxon>Magnoliopsida</taxon>
        <taxon>eudicotyledons</taxon>
        <taxon>Gunneridae</taxon>
        <taxon>Pentapetalae</taxon>
        <taxon>rosids</taxon>
        <taxon>fabids</taxon>
        <taxon>Fagales</taxon>
        <taxon>Betulaceae</taxon>
        <taxon>Carpinus</taxon>
    </lineage>
</organism>
<evidence type="ECO:0000313" key="4">
    <source>
        <dbReference type="Proteomes" id="UP000327013"/>
    </source>
</evidence>
<feature type="transmembrane region" description="Helical" evidence="2">
    <location>
        <begin position="188"/>
        <end position="212"/>
    </location>
</feature>
<feature type="transmembrane region" description="Helical" evidence="2">
    <location>
        <begin position="64"/>
        <end position="87"/>
    </location>
</feature>
<evidence type="ECO:0000313" key="3">
    <source>
        <dbReference type="EMBL" id="KAB8659328.1"/>
    </source>
</evidence>
<dbReference type="EMBL" id="VIBQ01000082">
    <property type="protein sequence ID" value="KAB8659328.1"/>
    <property type="molecule type" value="Genomic_DNA"/>
</dbReference>